<dbReference type="Proteomes" id="UP000246740">
    <property type="component" value="Unassembled WGS sequence"/>
</dbReference>
<sequence>MCIRGGAVSGSILGGPLYVHVMWQSGQKPACFPTNPRKAIVCRSSRDPAFPGQRRRSQNNINNFCRSECCHSPHVFRAYQLDDFSCVHSSLPSIVMLPDCNWGGRAAGKMNILVESGQKANTQLTHARLFRLTQVRRTRALTTQQQQQSQSQIHFAI</sequence>
<keyword evidence="2" id="KW-1185">Reference proteome</keyword>
<proteinExistence type="predicted"/>
<evidence type="ECO:0000313" key="2">
    <source>
        <dbReference type="Proteomes" id="UP000246740"/>
    </source>
</evidence>
<protein>
    <submittedName>
        <fullName evidence="1">Uncharacterized protein</fullName>
    </submittedName>
</protein>
<evidence type="ECO:0000313" key="1">
    <source>
        <dbReference type="EMBL" id="PWZ00379.1"/>
    </source>
</evidence>
<reference evidence="1 2" key="1">
    <citation type="journal article" date="2018" name="Mol. Biol. Evol.">
        <title>Broad Genomic Sampling Reveals a Smut Pathogenic Ancestry of the Fungal Clade Ustilaginomycotina.</title>
        <authorList>
            <person name="Kijpornyongpan T."/>
            <person name="Mondo S.J."/>
            <person name="Barry K."/>
            <person name="Sandor L."/>
            <person name="Lee J."/>
            <person name="Lipzen A."/>
            <person name="Pangilinan J."/>
            <person name="LaButti K."/>
            <person name="Hainaut M."/>
            <person name="Henrissat B."/>
            <person name="Grigoriev I.V."/>
            <person name="Spatafora J.W."/>
            <person name="Aime M.C."/>
        </authorList>
    </citation>
    <scope>NUCLEOTIDE SEQUENCE [LARGE SCALE GENOMIC DNA]</scope>
    <source>
        <strain evidence="1 2">MCA 3645</strain>
    </source>
</reference>
<dbReference type="EMBL" id="KZ819192">
    <property type="protein sequence ID" value="PWZ00379.1"/>
    <property type="molecule type" value="Genomic_DNA"/>
</dbReference>
<name>A0A317XSQ5_9BASI</name>
<dbReference type="AlphaFoldDB" id="A0A317XSQ5"/>
<gene>
    <name evidence="1" type="ORF">BCV70DRAFT_94486</name>
</gene>
<dbReference type="InParanoid" id="A0A317XSQ5"/>
<accession>A0A317XSQ5</accession>
<organism evidence="1 2">
    <name type="scientific">Testicularia cyperi</name>
    <dbReference type="NCBI Taxonomy" id="1882483"/>
    <lineage>
        <taxon>Eukaryota</taxon>
        <taxon>Fungi</taxon>
        <taxon>Dikarya</taxon>
        <taxon>Basidiomycota</taxon>
        <taxon>Ustilaginomycotina</taxon>
        <taxon>Ustilaginomycetes</taxon>
        <taxon>Ustilaginales</taxon>
        <taxon>Anthracoideaceae</taxon>
        <taxon>Testicularia</taxon>
    </lineage>
</organism>